<evidence type="ECO:0000256" key="2">
    <source>
        <dbReference type="ARBA" id="ARBA00022448"/>
    </source>
</evidence>
<keyword evidence="6 14" id="KW-0732">Signal</keyword>
<keyword evidence="8" id="KW-0406">Ion transport</keyword>
<dbReference type="SUPFAM" id="SSF49464">
    <property type="entry name" value="Carboxypeptidase regulatory domain-like"/>
    <property type="match status" value="1"/>
</dbReference>
<sequence length="833" mass="92617">MQFVRKALFSTMLLLGSFVPLMAQNLSGTVVDAETQEPLTGAHVVIVNTYRAAYVGPEGEFTIQNLPAGSYDLRVTYVGYDAYTEEIAVPSPSELQITLQRSTTLTEEVVVSSTRVTERSAVAYTDVDREQIQKMNLGQDIPQLLQLTPSVVSTSDAGAGVGYTSIRIRGSDPTRTNVTINGIPYNDAESQGTFFVDLPDFASSVQSIQIQRGVGTSTNGAGAFGATVNIQTNTLEREPYAQVSNSFGSYNTWKHTVRVGTGLLGGHWAFDGRLSKISSDGYIDRARSDLKSFFTSAGYYGEKTVVKLNVFSGFEETYQAWNGVPEAVAKGDAAGIEEFIGLNWPSDANAQYLRTAGRTLNYAGTDFFQQFPAYNNEVDHYQQDHAQLFLTQELSPSLNLNIAGFYTRGLGYYEQYKVGEDFAAYQLSNVVLGNDTLTETDLVRRRWLDNHFYGTVFSANYTEGRLSATVGGGWNRYDGDHYGEIIWAQYASDHNLGDRYYQGNGLKSDFNVYSKANYQFTDALSGFLDLQYRTIGYDIGGTDNDQRTLDLSTQYDFFNPKLGLNYQWNDRRSLYASFSVANREPSRTNLVDAPAGSLPTAETLYDLEAGYREQSTRASWSVNYYLMQYKDQLIQTGELNDVGSPLMVNVPRSYRTGVELVAALRPVDWLTWNLNATFSLNKIDEFRELNYVYDAYYDVVGDTTLVYTNTTMSFSPSVIGASSLQITPVEGLELAVLTKYVGDQYLDNTQNETRKLDAYLVNDLRASYSLAALGAKEINLTLLVNNVFNTMYSSNGYTYLTLFQGESGINLTNNNFVYPQAGTNFLLGLTARF</sequence>
<keyword evidence="11 12" id="KW-0998">Cell outer membrane</keyword>
<evidence type="ECO:0000256" key="7">
    <source>
        <dbReference type="ARBA" id="ARBA00023004"/>
    </source>
</evidence>
<dbReference type="Gene3D" id="2.60.40.1120">
    <property type="entry name" value="Carboxypeptidase-like, regulatory domain"/>
    <property type="match status" value="1"/>
</dbReference>
<evidence type="ECO:0000256" key="8">
    <source>
        <dbReference type="ARBA" id="ARBA00023065"/>
    </source>
</evidence>
<dbReference type="OrthoDB" id="9761152at2"/>
<dbReference type="Pfam" id="PF00593">
    <property type="entry name" value="TonB_dep_Rec_b-barrel"/>
    <property type="match status" value="1"/>
</dbReference>
<dbReference type="Gene3D" id="2.170.130.10">
    <property type="entry name" value="TonB-dependent receptor, plug domain"/>
    <property type="match status" value="1"/>
</dbReference>
<reference evidence="17 18" key="1">
    <citation type="submission" date="2016-10" db="EMBL/GenBank/DDBJ databases">
        <authorList>
            <person name="de Groot N.N."/>
        </authorList>
    </citation>
    <scope>NUCLEOTIDE SEQUENCE [LARGE SCALE GENOMIC DNA]</scope>
    <source>
        <strain evidence="17 18">DSM 25186</strain>
    </source>
</reference>
<evidence type="ECO:0000256" key="3">
    <source>
        <dbReference type="ARBA" id="ARBA00022452"/>
    </source>
</evidence>
<keyword evidence="5 12" id="KW-0812">Transmembrane</keyword>
<proteinExistence type="inferred from homology"/>
<dbReference type="STRING" id="1075417.SAMN05421823_103633"/>
<dbReference type="GO" id="GO:0015344">
    <property type="term" value="F:siderophore uptake transmembrane transporter activity"/>
    <property type="evidence" value="ECO:0007669"/>
    <property type="project" value="TreeGrafter"/>
</dbReference>
<evidence type="ECO:0000313" key="17">
    <source>
        <dbReference type="EMBL" id="SDK81713.1"/>
    </source>
</evidence>
<dbReference type="RefSeq" id="WP_089681626.1">
    <property type="nucleotide sequence ID" value="NZ_FNFO01000003.1"/>
</dbReference>
<keyword evidence="18" id="KW-1185">Reference proteome</keyword>
<dbReference type="InterPro" id="IPR008969">
    <property type="entry name" value="CarboxyPept-like_regulatory"/>
</dbReference>
<name>A0A1G9F098_9BACT</name>
<evidence type="ECO:0000256" key="14">
    <source>
        <dbReference type="SAM" id="SignalP"/>
    </source>
</evidence>
<dbReference type="InterPro" id="IPR000531">
    <property type="entry name" value="Beta-barrel_TonB"/>
</dbReference>
<dbReference type="InterPro" id="IPR039426">
    <property type="entry name" value="TonB-dep_rcpt-like"/>
</dbReference>
<dbReference type="Pfam" id="PF13715">
    <property type="entry name" value="CarbopepD_reg_2"/>
    <property type="match status" value="1"/>
</dbReference>
<dbReference type="AlphaFoldDB" id="A0A1G9F098"/>
<evidence type="ECO:0000256" key="5">
    <source>
        <dbReference type="ARBA" id="ARBA00022692"/>
    </source>
</evidence>
<dbReference type="Gene3D" id="2.40.170.20">
    <property type="entry name" value="TonB-dependent receptor, beta-barrel domain"/>
    <property type="match status" value="1"/>
</dbReference>
<protein>
    <submittedName>
        <fullName evidence="17">Iron complex outermembrane recepter protein</fullName>
    </submittedName>
</protein>
<comment type="similarity">
    <text evidence="12 13">Belongs to the TonB-dependent receptor family.</text>
</comment>
<organism evidence="17 18">
    <name type="scientific">Catalinimonas alkaloidigena</name>
    <dbReference type="NCBI Taxonomy" id="1075417"/>
    <lineage>
        <taxon>Bacteria</taxon>
        <taxon>Pseudomonadati</taxon>
        <taxon>Bacteroidota</taxon>
        <taxon>Cytophagia</taxon>
        <taxon>Cytophagales</taxon>
        <taxon>Catalimonadaceae</taxon>
        <taxon>Catalinimonas</taxon>
    </lineage>
</organism>
<evidence type="ECO:0000313" key="18">
    <source>
        <dbReference type="Proteomes" id="UP000198510"/>
    </source>
</evidence>
<feature type="chain" id="PRO_5011455729" evidence="14">
    <location>
        <begin position="24"/>
        <end position="833"/>
    </location>
</feature>
<evidence type="ECO:0000256" key="10">
    <source>
        <dbReference type="ARBA" id="ARBA00023136"/>
    </source>
</evidence>
<evidence type="ECO:0000256" key="9">
    <source>
        <dbReference type="ARBA" id="ARBA00023077"/>
    </source>
</evidence>
<comment type="subcellular location">
    <subcellularLocation>
        <location evidence="1 12">Cell outer membrane</location>
        <topology evidence="1 12">Multi-pass membrane protein</topology>
    </subcellularLocation>
</comment>
<dbReference type="EMBL" id="FNFO01000003">
    <property type="protein sequence ID" value="SDK81713.1"/>
    <property type="molecule type" value="Genomic_DNA"/>
</dbReference>
<keyword evidence="2 12" id="KW-0813">Transport</keyword>
<keyword evidence="3 12" id="KW-1134">Transmembrane beta strand</keyword>
<evidence type="ECO:0000256" key="6">
    <source>
        <dbReference type="ARBA" id="ARBA00022729"/>
    </source>
</evidence>
<evidence type="ECO:0000256" key="11">
    <source>
        <dbReference type="ARBA" id="ARBA00023237"/>
    </source>
</evidence>
<feature type="domain" description="TonB-dependent receptor-like beta-barrel" evidence="15">
    <location>
        <begin position="343"/>
        <end position="787"/>
    </location>
</feature>
<evidence type="ECO:0000256" key="4">
    <source>
        <dbReference type="ARBA" id="ARBA00022496"/>
    </source>
</evidence>
<accession>A0A1G9F098</accession>
<evidence type="ECO:0000259" key="15">
    <source>
        <dbReference type="Pfam" id="PF00593"/>
    </source>
</evidence>
<dbReference type="InterPro" id="IPR012910">
    <property type="entry name" value="Plug_dom"/>
</dbReference>
<dbReference type="PROSITE" id="PS52016">
    <property type="entry name" value="TONB_DEPENDENT_REC_3"/>
    <property type="match status" value="1"/>
</dbReference>
<evidence type="ECO:0000256" key="12">
    <source>
        <dbReference type="PROSITE-ProRule" id="PRU01360"/>
    </source>
</evidence>
<evidence type="ECO:0000256" key="13">
    <source>
        <dbReference type="RuleBase" id="RU003357"/>
    </source>
</evidence>
<dbReference type="PANTHER" id="PTHR32552:SF68">
    <property type="entry name" value="FERRICHROME OUTER MEMBRANE TRANSPORTER_PHAGE RECEPTOR"/>
    <property type="match status" value="1"/>
</dbReference>
<evidence type="ECO:0000256" key="1">
    <source>
        <dbReference type="ARBA" id="ARBA00004571"/>
    </source>
</evidence>
<keyword evidence="10 12" id="KW-0472">Membrane</keyword>
<dbReference type="GO" id="GO:0009279">
    <property type="term" value="C:cell outer membrane"/>
    <property type="evidence" value="ECO:0007669"/>
    <property type="project" value="UniProtKB-SubCell"/>
</dbReference>
<dbReference type="Pfam" id="PF07715">
    <property type="entry name" value="Plug"/>
    <property type="match status" value="1"/>
</dbReference>
<feature type="domain" description="TonB-dependent receptor plug" evidence="16">
    <location>
        <begin position="120"/>
        <end position="226"/>
    </location>
</feature>
<dbReference type="PANTHER" id="PTHR32552">
    <property type="entry name" value="FERRICHROME IRON RECEPTOR-RELATED"/>
    <property type="match status" value="1"/>
</dbReference>
<gene>
    <name evidence="17" type="ORF">SAMN05421823_103633</name>
</gene>
<evidence type="ECO:0000259" key="16">
    <source>
        <dbReference type="Pfam" id="PF07715"/>
    </source>
</evidence>
<keyword evidence="9 13" id="KW-0798">TonB box</keyword>
<dbReference type="SUPFAM" id="SSF56935">
    <property type="entry name" value="Porins"/>
    <property type="match status" value="1"/>
</dbReference>
<dbReference type="InterPro" id="IPR037066">
    <property type="entry name" value="Plug_dom_sf"/>
</dbReference>
<keyword evidence="4" id="KW-0410">Iron transport</keyword>
<feature type="signal peptide" evidence="14">
    <location>
        <begin position="1"/>
        <end position="23"/>
    </location>
</feature>
<dbReference type="InterPro" id="IPR036942">
    <property type="entry name" value="Beta-barrel_TonB_sf"/>
</dbReference>
<dbReference type="Proteomes" id="UP000198510">
    <property type="component" value="Unassembled WGS sequence"/>
</dbReference>
<keyword evidence="7" id="KW-0408">Iron</keyword>